<accession>A0A365UDU0</accession>
<keyword evidence="4 9" id="KW-0997">Cell inner membrane</keyword>
<reference evidence="11 12" key="1">
    <citation type="submission" date="2018-07" db="EMBL/GenBank/DDBJ databases">
        <title>Rhodosalinus sp. strain E84T genomic sequence and assembly.</title>
        <authorList>
            <person name="Liu Z.-W."/>
            <person name="Lu D.-C."/>
        </authorList>
    </citation>
    <scope>NUCLEOTIDE SEQUENCE [LARGE SCALE GENOMIC DNA]</scope>
    <source>
        <strain evidence="11 12">E84</strain>
    </source>
</reference>
<dbReference type="Pfam" id="PF04290">
    <property type="entry name" value="DctQ"/>
    <property type="match status" value="1"/>
</dbReference>
<keyword evidence="12" id="KW-1185">Reference proteome</keyword>
<evidence type="ECO:0000313" key="11">
    <source>
        <dbReference type="EMBL" id="RBI87625.1"/>
    </source>
</evidence>
<gene>
    <name evidence="11" type="ORF">DRV85_01485</name>
</gene>
<dbReference type="InterPro" id="IPR007387">
    <property type="entry name" value="TRAP_DctQ"/>
</dbReference>
<evidence type="ECO:0000256" key="1">
    <source>
        <dbReference type="ARBA" id="ARBA00004429"/>
    </source>
</evidence>
<dbReference type="AlphaFoldDB" id="A0A365UDU0"/>
<dbReference type="Proteomes" id="UP000253370">
    <property type="component" value="Unassembled WGS sequence"/>
</dbReference>
<evidence type="ECO:0000256" key="8">
    <source>
        <dbReference type="ARBA" id="ARBA00038436"/>
    </source>
</evidence>
<sequence length="187" mass="19682">MRAAARALDRLSAMLNGIALWGAVLAVAVMVGAAAWQVVARYILDSPPVWTEEAARRAMVWAGMLGASAAFRARSDPTLFPAMREIGGGPGLALATVRGLGVVLFAAPVIWFSLYGPNMNPARGFLGRSLDRTAEMIPVSMIWFTSAVPLAFTLILIHLAADLALRATGQHGHPAQPADPAATEPAE</sequence>
<evidence type="ECO:0000313" key="12">
    <source>
        <dbReference type="Proteomes" id="UP000253370"/>
    </source>
</evidence>
<keyword evidence="2 9" id="KW-0813">Transport</keyword>
<keyword evidence="7 9" id="KW-0472">Membrane</keyword>
<feature type="domain" description="Tripartite ATP-independent periplasmic transporters DctQ component" evidence="10">
    <location>
        <begin position="30"/>
        <end position="167"/>
    </location>
</feature>
<dbReference type="PANTHER" id="PTHR35011">
    <property type="entry name" value="2,3-DIKETO-L-GULONATE TRAP TRANSPORTER SMALL PERMEASE PROTEIN YIAM"/>
    <property type="match status" value="1"/>
</dbReference>
<evidence type="ECO:0000259" key="10">
    <source>
        <dbReference type="Pfam" id="PF04290"/>
    </source>
</evidence>
<comment type="function">
    <text evidence="9">Part of the tripartite ATP-independent periplasmic (TRAP) transport system.</text>
</comment>
<keyword evidence="5 9" id="KW-0812">Transmembrane</keyword>
<feature type="transmembrane region" description="Helical" evidence="9">
    <location>
        <begin position="12"/>
        <end position="34"/>
    </location>
</feature>
<evidence type="ECO:0000256" key="6">
    <source>
        <dbReference type="ARBA" id="ARBA00022989"/>
    </source>
</evidence>
<keyword evidence="3" id="KW-1003">Cell membrane</keyword>
<proteinExistence type="inferred from homology"/>
<protein>
    <recommendedName>
        <fullName evidence="9">TRAP transporter small permease protein</fullName>
    </recommendedName>
</protein>
<dbReference type="GO" id="GO:0005886">
    <property type="term" value="C:plasma membrane"/>
    <property type="evidence" value="ECO:0007669"/>
    <property type="project" value="UniProtKB-SubCell"/>
</dbReference>
<evidence type="ECO:0000256" key="5">
    <source>
        <dbReference type="ARBA" id="ARBA00022692"/>
    </source>
</evidence>
<evidence type="ECO:0000256" key="7">
    <source>
        <dbReference type="ARBA" id="ARBA00023136"/>
    </source>
</evidence>
<comment type="subcellular location">
    <subcellularLocation>
        <location evidence="1 9">Cell inner membrane</location>
        <topology evidence="1 9">Multi-pass membrane protein</topology>
    </subcellularLocation>
</comment>
<evidence type="ECO:0000256" key="3">
    <source>
        <dbReference type="ARBA" id="ARBA00022475"/>
    </source>
</evidence>
<comment type="caution">
    <text evidence="9">Lacks conserved residue(s) required for the propagation of feature annotation.</text>
</comment>
<name>A0A365UDU0_9RHOB</name>
<comment type="similarity">
    <text evidence="8 9">Belongs to the TRAP transporter small permease family.</text>
</comment>
<comment type="caution">
    <text evidence="11">The sequence shown here is derived from an EMBL/GenBank/DDBJ whole genome shotgun (WGS) entry which is preliminary data.</text>
</comment>
<dbReference type="InterPro" id="IPR055348">
    <property type="entry name" value="DctQ"/>
</dbReference>
<keyword evidence="6 9" id="KW-1133">Transmembrane helix</keyword>
<feature type="transmembrane region" description="Helical" evidence="9">
    <location>
        <begin position="136"/>
        <end position="161"/>
    </location>
</feature>
<dbReference type="GO" id="GO:0015740">
    <property type="term" value="P:C4-dicarboxylate transport"/>
    <property type="evidence" value="ECO:0007669"/>
    <property type="project" value="TreeGrafter"/>
</dbReference>
<evidence type="ECO:0000256" key="2">
    <source>
        <dbReference type="ARBA" id="ARBA00022448"/>
    </source>
</evidence>
<dbReference type="PANTHER" id="PTHR35011:SF2">
    <property type="entry name" value="2,3-DIKETO-L-GULONATE TRAP TRANSPORTER SMALL PERMEASE PROTEIN YIAM"/>
    <property type="match status" value="1"/>
</dbReference>
<evidence type="ECO:0000256" key="4">
    <source>
        <dbReference type="ARBA" id="ARBA00022519"/>
    </source>
</evidence>
<comment type="subunit">
    <text evidence="9">The complex comprises the extracytoplasmic solute receptor protein and the two transmembrane proteins.</text>
</comment>
<dbReference type="OrthoDB" id="5878939at2"/>
<dbReference type="EMBL" id="QNTQ01000001">
    <property type="protein sequence ID" value="RBI87625.1"/>
    <property type="molecule type" value="Genomic_DNA"/>
</dbReference>
<dbReference type="RefSeq" id="WP_113287648.1">
    <property type="nucleotide sequence ID" value="NZ_QNTQ01000001.1"/>
</dbReference>
<evidence type="ECO:0000256" key="9">
    <source>
        <dbReference type="RuleBase" id="RU369079"/>
    </source>
</evidence>
<feature type="transmembrane region" description="Helical" evidence="9">
    <location>
        <begin position="92"/>
        <end position="116"/>
    </location>
</feature>
<organism evidence="11 12">
    <name type="scientific">Rhodosalinus halophilus</name>
    <dbReference type="NCBI Taxonomy" id="2259333"/>
    <lineage>
        <taxon>Bacteria</taxon>
        <taxon>Pseudomonadati</taxon>
        <taxon>Pseudomonadota</taxon>
        <taxon>Alphaproteobacteria</taxon>
        <taxon>Rhodobacterales</taxon>
        <taxon>Paracoccaceae</taxon>
        <taxon>Rhodosalinus</taxon>
    </lineage>
</organism>
<dbReference type="GO" id="GO:0022857">
    <property type="term" value="F:transmembrane transporter activity"/>
    <property type="evidence" value="ECO:0007669"/>
    <property type="project" value="UniProtKB-UniRule"/>
</dbReference>